<sequence length="112" mass="12300">MPLTGPNQHQNPNCRQIPDHGVPKALSRAESTLRLCLCGTEHLAEPSMSSHACPTLQNILQLLLVGKIQSHPCLRRFTLMSNGPFDTKRCNPLGHVMQYGSSSNVNSRITAQ</sequence>
<dbReference type="EMBL" id="CM026431">
    <property type="protein sequence ID" value="KAG0559287.1"/>
    <property type="molecule type" value="Genomic_DNA"/>
</dbReference>
<dbReference type="Proteomes" id="UP000822688">
    <property type="component" value="Chromosome 10"/>
</dbReference>
<gene>
    <name evidence="2" type="ORF">KC19_10G093700</name>
</gene>
<keyword evidence="3" id="KW-1185">Reference proteome</keyword>
<name>A0A8T0GL57_CERPU</name>
<dbReference type="AlphaFoldDB" id="A0A8T0GL57"/>
<feature type="compositionally biased region" description="Polar residues" evidence="1">
    <location>
        <begin position="1"/>
        <end position="14"/>
    </location>
</feature>
<feature type="region of interest" description="Disordered" evidence="1">
    <location>
        <begin position="1"/>
        <end position="22"/>
    </location>
</feature>
<reference evidence="2" key="1">
    <citation type="submission" date="2020-06" db="EMBL/GenBank/DDBJ databases">
        <title>WGS assembly of Ceratodon purpureus strain R40.</title>
        <authorList>
            <person name="Carey S.B."/>
            <person name="Jenkins J."/>
            <person name="Shu S."/>
            <person name="Lovell J.T."/>
            <person name="Sreedasyam A."/>
            <person name="Maumus F."/>
            <person name="Tiley G.P."/>
            <person name="Fernandez-Pozo N."/>
            <person name="Barry K."/>
            <person name="Chen C."/>
            <person name="Wang M."/>
            <person name="Lipzen A."/>
            <person name="Daum C."/>
            <person name="Saski C.A."/>
            <person name="Payton A.C."/>
            <person name="Mcbreen J.C."/>
            <person name="Conrad R.E."/>
            <person name="Kollar L.M."/>
            <person name="Olsson S."/>
            <person name="Huttunen S."/>
            <person name="Landis J.B."/>
            <person name="Wickett N.J."/>
            <person name="Johnson M.G."/>
            <person name="Rensing S.A."/>
            <person name="Grimwood J."/>
            <person name="Schmutz J."/>
            <person name="Mcdaniel S.F."/>
        </authorList>
    </citation>
    <scope>NUCLEOTIDE SEQUENCE</scope>
    <source>
        <strain evidence="2">R40</strain>
    </source>
</reference>
<comment type="caution">
    <text evidence="2">The sequence shown here is derived from an EMBL/GenBank/DDBJ whole genome shotgun (WGS) entry which is preliminary data.</text>
</comment>
<evidence type="ECO:0000256" key="1">
    <source>
        <dbReference type="SAM" id="MobiDB-lite"/>
    </source>
</evidence>
<protein>
    <submittedName>
        <fullName evidence="2">Uncharacterized protein</fullName>
    </submittedName>
</protein>
<evidence type="ECO:0000313" key="2">
    <source>
        <dbReference type="EMBL" id="KAG0559287.1"/>
    </source>
</evidence>
<evidence type="ECO:0000313" key="3">
    <source>
        <dbReference type="Proteomes" id="UP000822688"/>
    </source>
</evidence>
<accession>A0A8T0GL57</accession>
<proteinExistence type="predicted"/>
<organism evidence="2 3">
    <name type="scientific">Ceratodon purpureus</name>
    <name type="common">Fire moss</name>
    <name type="synonym">Dicranum purpureum</name>
    <dbReference type="NCBI Taxonomy" id="3225"/>
    <lineage>
        <taxon>Eukaryota</taxon>
        <taxon>Viridiplantae</taxon>
        <taxon>Streptophyta</taxon>
        <taxon>Embryophyta</taxon>
        <taxon>Bryophyta</taxon>
        <taxon>Bryophytina</taxon>
        <taxon>Bryopsida</taxon>
        <taxon>Dicranidae</taxon>
        <taxon>Pseudoditrichales</taxon>
        <taxon>Ditrichaceae</taxon>
        <taxon>Ceratodon</taxon>
    </lineage>
</organism>